<name>A0A8H6T084_9AGAR</name>
<dbReference type="Proteomes" id="UP000636479">
    <property type="component" value="Unassembled WGS sequence"/>
</dbReference>
<comment type="caution">
    <text evidence="2">The sequence shown here is derived from an EMBL/GenBank/DDBJ whole genome shotgun (WGS) entry which is preliminary data.</text>
</comment>
<evidence type="ECO:0000313" key="2">
    <source>
        <dbReference type="EMBL" id="KAF7309560.1"/>
    </source>
</evidence>
<gene>
    <name evidence="2" type="ORF">MIND_00326900</name>
</gene>
<accession>A0A8H6T084</accession>
<dbReference type="GeneID" id="59342641"/>
<reference evidence="2" key="1">
    <citation type="submission" date="2020-05" db="EMBL/GenBank/DDBJ databases">
        <title>Mycena genomes resolve the evolution of fungal bioluminescence.</title>
        <authorList>
            <person name="Tsai I.J."/>
        </authorList>
    </citation>
    <scope>NUCLEOTIDE SEQUENCE</scope>
    <source>
        <strain evidence="2">171206Taipei</strain>
    </source>
</reference>
<dbReference type="RefSeq" id="XP_037223010.1">
    <property type="nucleotide sequence ID" value="XM_037360125.1"/>
</dbReference>
<keyword evidence="3" id="KW-1185">Reference proteome</keyword>
<dbReference type="EMBL" id="JACAZF010000003">
    <property type="protein sequence ID" value="KAF7309560.1"/>
    <property type="molecule type" value="Genomic_DNA"/>
</dbReference>
<protein>
    <submittedName>
        <fullName evidence="2">Uncharacterized protein</fullName>
    </submittedName>
</protein>
<sequence>MPPKNNNNDAAWSTGKTSQHRFRLLVNPVNADRDATPPPETLSSINSGIPYVPNPFQKSKIREKFNMMRDRYDRVTVKQQAYLRELDLAIEKLNKLQAENDLLLDALGVAAAQDPASFGLLPSEVPQQKFLPSDLEANVWTNPDDATSGNSSVV</sequence>
<feature type="coiled-coil region" evidence="1">
    <location>
        <begin position="79"/>
        <end position="106"/>
    </location>
</feature>
<dbReference type="OrthoDB" id="2442602at2759"/>
<dbReference type="AlphaFoldDB" id="A0A8H6T084"/>
<evidence type="ECO:0000256" key="1">
    <source>
        <dbReference type="SAM" id="Coils"/>
    </source>
</evidence>
<evidence type="ECO:0000313" key="3">
    <source>
        <dbReference type="Proteomes" id="UP000636479"/>
    </source>
</evidence>
<organism evidence="2 3">
    <name type="scientific">Mycena indigotica</name>
    <dbReference type="NCBI Taxonomy" id="2126181"/>
    <lineage>
        <taxon>Eukaryota</taxon>
        <taxon>Fungi</taxon>
        <taxon>Dikarya</taxon>
        <taxon>Basidiomycota</taxon>
        <taxon>Agaricomycotina</taxon>
        <taxon>Agaricomycetes</taxon>
        <taxon>Agaricomycetidae</taxon>
        <taxon>Agaricales</taxon>
        <taxon>Marasmiineae</taxon>
        <taxon>Mycenaceae</taxon>
        <taxon>Mycena</taxon>
    </lineage>
</organism>
<keyword evidence="1" id="KW-0175">Coiled coil</keyword>
<proteinExistence type="predicted"/>